<dbReference type="InterPro" id="IPR004401">
    <property type="entry name" value="YbaB/EbfC"/>
</dbReference>
<feature type="region of interest" description="Disordered" evidence="1">
    <location>
        <begin position="118"/>
        <end position="160"/>
    </location>
</feature>
<evidence type="ECO:0000313" key="2">
    <source>
        <dbReference type="EMBL" id="OLF15395.1"/>
    </source>
</evidence>
<dbReference type="RefSeq" id="WP_075127695.1">
    <property type="nucleotide sequence ID" value="NZ_MSIE01000042.1"/>
</dbReference>
<keyword evidence="3" id="KW-1185">Reference proteome</keyword>
<evidence type="ECO:0000256" key="1">
    <source>
        <dbReference type="SAM" id="MobiDB-lite"/>
    </source>
</evidence>
<reference evidence="2 3" key="1">
    <citation type="submission" date="2016-12" db="EMBL/GenBank/DDBJ databases">
        <title>The draft genome sequence of Actinophytocola sp. 11-183.</title>
        <authorList>
            <person name="Wang W."/>
            <person name="Yuan L."/>
        </authorList>
    </citation>
    <scope>NUCLEOTIDE SEQUENCE [LARGE SCALE GENOMIC DNA]</scope>
    <source>
        <strain evidence="2 3">11-183</strain>
    </source>
</reference>
<dbReference type="SUPFAM" id="SSF82607">
    <property type="entry name" value="YbaB-like"/>
    <property type="match status" value="1"/>
</dbReference>
<dbReference type="STRING" id="1912961.BU204_22215"/>
<evidence type="ECO:0008006" key="4">
    <source>
        <dbReference type="Google" id="ProtNLM"/>
    </source>
</evidence>
<dbReference type="InterPro" id="IPR036894">
    <property type="entry name" value="YbaB-like_sf"/>
</dbReference>
<dbReference type="Gene3D" id="3.30.1310.10">
    <property type="entry name" value="Nucleoid-associated protein YbaB-like domain"/>
    <property type="match status" value="1"/>
</dbReference>
<dbReference type="GO" id="GO:0003677">
    <property type="term" value="F:DNA binding"/>
    <property type="evidence" value="ECO:0007669"/>
    <property type="project" value="InterPro"/>
</dbReference>
<sequence>MSSHMDQMIAEFEKFGARIRQAEARFAGVSDMGERVAQVESVATSPDRNVTVVAGAGGMVTDIRLAPGAMRLGPAELSATIMTALREAVAGAARQQAGIVDEVFGGAFGVNTSEQVRQAQAEAFGTPEDRAASQDETSSSRRRPTPSDDDDFDQDTIYGR</sequence>
<dbReference type="EMBL" id="MSIE01000042">
    <property type="protein sequence ID" value="OLF15395.1"/>
    <property type="molecule type" value="Genomic_DNA"/>
</dbReference>
<comment type="caution">
    <text evidence="2">The sequence shown here is derived from an EMBL/GenBank/DDBJ whole genome shotgun (WGS) entry which is preliminary data.</text>
</comment>
<dbReference type="OrthoDB" id="3630067at2"/>
<dbReference type="Pfam" id="PF02575">
    <property type="entry name" value="YbaB_DNA_bd"/>
    <property type="match status" value="1"/>
</dbReference>
<organism evidence="2 3">
    <name type="scientific">Actinophytocola xanthii</name>
    <dbReference type="NCBI Taxonomy" id="1912961"/>
    <lineage>
        <taxon>Bacteria</taxon>
        <taxon>Bacillati</taxon>
        <taxon>Actinomycetota</taxon>
        <taxon>Actinomycetes</taxon>
        <taxon>Pseudonocardiales</taxon>
        <taxon>Pseudonocardiaceae</taxon>
    </lineage>
</organism>
<protein>
    <recommendedName>
        <fullName evidence="4">YbaB/EbfC DNA-binding family protein</fullName>
    </recommendedName>
</protein>
<evidence type="ECO:0000313" key="3">
    <source>
        <dbReference type="Proteomes" id="UP000185596"/>
    </source>
</evidence>
<dbReference type="Proteomes" id="UP000185596">
    <property type="component" value="Unassembled WGS sequence"/>
</dbReference>
<dbReference type="AlphaFoldDB" id="A0A1Q8CM26"/>
<gene>
    <name evidence="2" type="ORF">BU204_22215</name>
</gene>
<proteinExistence type="predicted"/>
<name>A0A1Q8CM26_9PSEU</name>
<accession>A0A1Q8CM26</accession>